<organism evidence="2 3">
    <name type="scientific">Sordaria brevicollis</name>
    <dbReference type="NCBI Taxonomy" id="83679"/>
    <lineage>
        <taxon>Eukaryota</taxon>
        <taxon>Fungi</taxon>
        <taxon>Dikarya</taxon>
        <taxon>Ascomycota</taxon>
        <taxon>Pezizomycotina</taxon>
        <taxon>Sordariomycetes</taxon>
        <taxon>Sordariomycetidae</taxon>
        <taxon>Sordariales</taxon>
        <taxon>Sordariaceae</taxon>
        <taxon>Sordaria</taxon>
    </lineage>
</organism>
<evidence type="ECO:0000256" key="1">
    <source>
        <dbReference type="SAM" id="MobiDB-lite"/>
    </source>
</evidence>
<gene>
    <name evidence="2" type="ORF">B0T20DRAFT_433108</name>
</gene>
<dbReference type="AlphaFoldDB" id="A0AAE0UEA1"/>
<evidence type="ECO:0000313" key="2">
    <source>
        <dbReference type="EMBL" id="KAK3400913.1"/>
    </source>
</evidence>
<comment type="caution">
    <text evidence="2">The sequence shown here is derived from an EMBL/GenBank/DDBJ whole genome shotgun (WGS) entry which is preliminary data.</text>
</comment>
<sequence>MDNPTWLPLKQTHYPPPSLPSMKTGHPTGPLSLGHIIPDLQHLDNVINCHGFEPFPTGMDIMTATFQQSHFKTGCSNTDISIHVKAEALPQLVKAIPGVEAGMAAGTSYVNIVDDKWEYEALEEYAVYPSQEYVERALREQEVAEYIRRSKKMGGWKVYMVTGIVVARGGGRQVCSEERGWGVEGSVKFNVPGITEFSPEVGWDKRTKSTVNGHHTADFVCAIRLVKISKSGLRSNWTMKTVTRKL</sequence>
<reference evidence="2" key="1">
    <citation type="journal article" date="2023" name="Mol. Phylogenet. Evol.">
        <title>Genome-scale phylogeny and comparative genomics of the fungal order Sordariales.</title>
        <authorList>
            <person name="Hensen N."/>
            <person name="Bonometti L."/>
            <person name="Westerberg I."/>
            <person name="Brannstrom I.O."/>
            <person name="Guillou S."/>
            <person name="Cros-Aarteil S."/>
            <person name="Calhoun S."/>
            <person name="Haridas S."/>
            <person name="Kuo A."/>
            <person name="Mondo S."/>
            <person name="Pangilinan J."/>
            <person name="Riley R."/>
            <person name="LaButti K."/>
            <person name="Andreopoulos B."/>
            <person name="Lipzen A."/>
            <person name="Chen C."/>
            <person name="Yan M."/>
            <person name="Daum C."/>
            <person name="Ng V."/>
            <person name="Clum A."/>
            <person name="Steindorff A."/>
            <person name="Ohm R.A."/>
            <person name="Martin F."/>
            <person name="Silar P."/>
            <person name="Natvig D.O."/>
            <person name="Lalanne C."/>
            <person name="Gautier V."/>
            <person name="Ament-Velasquez S.L."/>
            <person name="Kruys A."/>
            <person name="Hutchinson M.I."/>
            <person name="Powell A.J."/>
            <person name="Barry K."/>
            <person name="Miller A.N."/>
            <person name="Grigoriev I.V."/>
            <person name="Debuchy R."/>
            <person name="Gladieux P."/>
            <person name="Hiltunen Thoren M."/>
            <person name="Johannesson H."/>
        </authorList>
    </citation>
    <scope>NUCLEOTIDE SEQUENCE</scope>
    <source>
        <strain evidence="2">FGSC 1904</strain>
    </source>
</reference>
<proteinExistence type="predicted"/>
<accession>A0AAE0UEA1</accession>
<name>A0AAE0UEA1_SORBR</name>
<keyword evidence="3" id="KW-1185">Reference proteome</keyword>
<evidence type="ECO:0000313" key="3">
    <source>
        <dbReference type="Proteomes" id="UP001281003"/>
    </source>
</evidence>
<reference evidence="2" key="2">
    <citation type="submission" date="2023-07" db="EMBL/GenBank/DDBJ databases">
        <authorList>
            <consortium name="Lawrence Berkeley National Laboratory"/>
            <person name="Haridas S."/>
            <person name="Hensen N."/>
            <person name="Bonometti L."/>
            <person name="Westerberg I."/>
            <person name="Brannstrom I.O."/>
            <person name="Guillou S."/>
            <person name="Cros-Aarteil S."/>
            <person name="Calhoun S."/>
            <person name="Kuo A."/>
            <person name="Mondo S."/>
            <person name="Pangilinan J."/>
            <person name="Riley R."/>
            <person name="LaButti K."/>
            <person name="Andreopoulos B."/>
            <person name="Lipzen A."/>
            <person name="Chen C."/>
            <person name="Yanf M."/>
            <person name="Daum C."/>
            <person name="Ng V."/>
            <person name="Clum A."/>
            <person name="Steindorff A."/>
            <person name="Ohm R."/>
            <person name="Martin F."/>
            <person name="Silar P."/>
            <person name="Natvig D."/>
            <person name="Lalanne C."/>
            <person name="Gautier V."/>
            <person name="Ament-velasquez S.L."/>
            <person name="Kruys A."/>
            <person name="Hutchinson M.I."/>
            <person name="Powell A.J."/>
            <person name="Barry K."/>
            <person name="Miller A.N."/>
            <person name="Grigoriev I.V."/>
            <person name="Debuchy R."/>
            <person name="Gladieux P."/>
            <person name="Thoren M.H."/>
            <person name="Johannesson H."/>
        </authorList>
    </citation>
    <scope>NUCLEOTIDE SEQUENCE</scope>
    <source>
        <strain evidence="2">FGSC 1904</strain>
    </source>
</reference>
<dbReference type="EMBL" id="JAUTDP010000003">
    <property type="protein sequence ID" value="KAK3400913.1"/>
    <property type="molecule type" value="Genomic_DNA"/>
</dbReference>
<dbReference type="Proteomes" id="UP001281003">
    <property type="component" value="Unassembled WGS sequence"/>
</dbReference>
<protein>
    <submittedName>
        <fullName evidence="2">Uncharacterized protein</fullName>
    </submittedName>
</protein>
<feature type="region of interest" description="Disordered" evidence="1">
    <location>
        <begin position="1"/>
        <end position="27"/>
    </location>
</feature>